<dbReference type="GO" id="GO:0034605">
    <property type="term" value="P:cellular response to heat"/>
    <property type="evidence" value="ECO:0007669"/>
    <property type="project" value="TreeGrafter"/>
</dbReference>
<dbReference type="GO" id="GO:0003700">
    <property type="term" value="F:DNA-binding transcription factor activity"/>
    <property type="evidence" value="ECO:0007669"/>
    <property type="project" value="InterPro"/>
</dbReference>
<organism evidence="12 13">
    <name type="scientific">Morus notabilis</name>
    <dbReference type="NCBI Taxonomy" id="981085"/>
    <lineage>
        <taxon>Eukaryota</taxon>
        <taxon>Viridiplantae</taxon>
        <taxon>Streptophyta</taxon>
        <taxon>Embryophyta</taxon>
        <taxon>Tracheophyta</taxon>
        <taxon>Spermatophyta</taxon>
        <taxon>Magnoliopsida</taxon>
        <taxon>eudicotyledons</taxon>
        <taxon>Gunneridae</taxon>
        <taxon>Pentapetalae</taxon>
        <taxon>rosids</taxon>
        <taxon>fabids</taxon>
        <taxon>Rosales</taxon>
        <taxon>Moraceae</taxon>
        <taxon>Moreae</taxon>
        <taxon>Morus</taxon>
    </lineage>
</organism>
<evidence type="ECO:0000256" key="6">
    <source>
        <dbReference type="ARBA" id="ARBA00023163"/>
    </source>
</evidence>
<dbReference type="STRING" id="981085.W9R061"/>
<dbReference type="EMBL" id="KE343501">
    <property type="protein sequence ID" value="EXB31127.1"/>
    <property type="molecule type" value="Genomic_DNA"/>
</dbReference>
<sequence>MDESQGSCNSLPPFLSKTYEMVDDPSTDSIVSWSSSNKSFIVWNPPEFAGVLLPRFFKHNNFSSFIRQLNTYGFRKADPEQWEFTNEDFIRGQPHLLKNIHRRKPVHSHSLQNLQGQGTPQLAESERKSLKDEIERLQHDIEWLELESKRYENEQRGLEIQKHSLKECFQNTERRQQSIVSLLNQALQKRELSMNIVPQVEAHIRKRRLPKVGYFYDGAGIKDNLIGGLESELGEKVDSDSFLNLNLDQLEQLDASLTFWEDIVSDFSQSHFQISSNIELDESNSTGCAESPAISYVQLNVDIRPKSPDIDVNSDPVPTGASEPAASKEQSPKEQAIGPTPLPTGVNDVFWEQFLTENPGSSDTQEVQSERKDSDGRRNESNPGDRSKFWWGMRNVNNITEQMGNLTPAERT</sequence>
<dbReference type="GO" id="GO:0005634">
    <property type="term" value="C:nucleus"/>
    <property type="evidence" value="ECO:0007669"/>
    <property type="project" value="UniProtKB-SubCell"/>
</dbReference>
<dbReference type="FunFam" id="1.10.10.10:FF:000057">
    <property type="entry name" value="Heat shock transcription factor 1"/>
    <property type="match status" value="1"/>
</dbReference>
<keyword evidence="4" id="KW-0346">Stress response</keyword>
<dbReference type="InterPro" id="IPR036390">
    <property type="entry name" value="WH_DNA-bd_sf"/>
</dbReference>
<feature type="compositionally biased region" description="Polar residues" evidence="10">
    <location>
        <begin position="395"/>
        <end position="405"/>
    </location>
</feature>
<feature type="compositionally biased region" description="Polar residues" evidence="10">
    <location>
        <begin position="355"/>
        <end position="367"/>
    </location>
</feature>
<dbReference type="AlphaFoldDB" id="W9R061"/>
<dbReference type="OrthoDB" id="60033at2759"/>
<evidence type="ECO:0000256" key="8">
    <source>
        <dbReference type="ARBA" id="ARBA00061350"/>
    </source>
</evidence>
<feature type="domain" description="HSF-type DNA-binding" evidence="11">
    <location>
        <begin position="10"/>
        <end position="103"/>
    </location>
</feature>
<feature type="compositionally biased region" description="Basic and acidic residues" evidence="10">
    <location>
        <begin position="368"/>
        <end position="388"/>
    </location>
</feature>
<evidence type="ECO:0000313" key="12">
    <source>
        <dbReference type="EMBL" id="EXB31127.1"/>
    </source>
</evidence>
<evidence type="ECO:0000256" key="5">
    <source>
        <dbReference type="ARBA" id="ARBA00023125"/>
    </source>
</evidence>
<dbReference type="PANTHER" id="PTHR10015">
    <property type="entry name" value="HEAT SHOCK TRANSCRIPTION FACTOR"/>
    <property type="match status" value="1"/>
</dbReference>
<keyword evidence="5" id="KW-0238">DNA-binding</keyword>
<evidence type="ECO:0000256" key="9">
    <source>
        <dbReference type="SAM" id="Coils"/>
    </source>
</evidence>
<dbReference type="PANTHER" id="PTHR10015:SF161">
    <property type="entry name" value="HEAT STRESS TRANSCRIPTION FACTOR A-4A"/>
    <property type="match status" value="1"/>
</dbReference>
<dbReference type="Gene3D" id="1.10.10.10">
    <property type="entry name" value="Winged helix-like DNA-binding domain superfamily/Winged helix DNA-binding domain"/>
    <property type="match status" value="1"/>
</dbReference>
<evidence type="ECO:0000256" key="3">
    <source>
        <dbReference type="ARBA" id="ARBA00023015"/>
    </source>
</evidence>
<keyword evidence="6" id="KW-0804">Transcription</keyword>
<evidence type="ECO:0000256" key="2">
    <source>
        <dbReference type="ARBA" id="ARBA00022553"/>
    </source>
</evidence>
<evidence type="ECO:0000256" key="10">
    <source>
        <dbReference type="SAM" id="MobiDB-lite"/>
    </source>
</evidence>
<evidence type="ECO:0000313" key="13">
    <source>
        <dbReference type="Proteomes" id="UP000030645"/>
    </source>
</evidence>
<dbReference type="PRINTS" id="PR00056">
    <property type="entry name" value="HSFDOMAIN"/>
</dbReference>
<dbReference type="InterPro" id="IPR036388">
    <property type="entry name" value="WH-like_DNA-bd_sf"/>
</dbReference>
<dbReference type="Proteomes" id="UP000030645">
    <property type="component" value="Unassembled WGS sequence"/>
</dbReference>
<dbReference type="GO" id="GO:0000978">
    <property type="term" value="F:RNA polymerase II cis-regulatory region sequence-specific DNA binding"/>
    <property type="evidence" value="ECO:0007669"/>
    <property type="project" value="TreeGrafter"/>
</dbReference>
<dbReference type="SMART" id="SM00415">
    <property type="entry name" value="HSF"/>
    <property type="match status" value="1"/>
</dbReference>
<comment type="similarity">
    <text evidence="8">Belongs to the HSF family. Class A subfamily.</text>
</comment>
<keyword evidence="7" id="KW-0539">Nucleus</keyword>
<protein>
    <submittedName>
        <fullName evidence="12">Heat stress transcription factor A-4a</fullName>
    </submittedName>
</protein>
<dbReference type="InterPro" id="IPR000232">
    <property type="entry name" value="HSF_DNA-bd"/>
</dbReference>
<evidence type="ECO:0000256" key="7">
    <source>
        <dbReference type="ARBA" id="ARBA00023242"/>
    </source>
</evidence>
<evidence type="ECO:0000256" key="4">
    <source>
        <dbReference type="ARBA" id="ARBA00023016"/>
    </source>
</evidence>
<dbReference type="eggNOG" id="KOG0627">
    <property type="taxonomic scope" value="Eukaryota"/>
</dbReference>
<name>W9R061_9ROSA</name>
<feature type="coiled-coil region" evidence="9">
    <location>
        <begin position="127"/>
        <end position="161"/>
    </location>
</feature>
<evidence type="ECO:0000256" key="1">
    <source>
        <dbReference type="ARBA" id="ARBA00004123"/>
    </source>
</evidence>
<comment type="subcellular location">
    <subcellularLocation>
        <location evidence="1">Nucleus</location>
    </subcellularLocation>
</comment>
<keyword evidence="9" id="KW-0175">Coiled coil</keyword>
<gene>
    <name evidence="12" type="ORF">L484_004601</name>
</gene>
<evidence type="ECO:0000259" key="11">
    <source>
        <dbReference type="SMART" id="SM00415"/>
    </source>
</evidence>
<dbReference type="Pfam" id="PF00447">
    <property type="entry name" value="HSF_DNA-bind"/>
    <property type="match status" value="1"/>
</dbReference>
<proteinExistence type="inferred from homology"/>
<dbReference type="GO" id="GO:0006357">
    <property type="term" value="P:regulation of transcription by RNA polymerase II"/>
    <property type="evidence" value="ECO:0007669"/>
    <property type="project" value="TreeGrafter"/>
</dbReference>
<reference evidence="13" key="1">
    <citation type="submission" date="2013-01" db="EMBL/GenBank/DDBJ databases">
        <title>Draft Genome Sequence of a Mulberry Tree, Morus notabilis C.K. Schneid.</title>
        <authorList>
            <person name="He N."/>
            <person name="Zhao S."/>
        </authorList>
    </citation>
    <scope>NUCLEOTIDE SEQUENCE</scope>
</reference>
<keyword evidence="13" id="KW-1185">Reference proteome</keyword>
<accession>W9R061</accession>
<keyword evidence="2" id="KW-0597">Phosphoprotein</keyword>
<dbReference type="KEGG" id="mnt:21388100"/>
<keyword evidence="3" id="KW-0805">Transcription regulation</keyword>
<feature type="region of interest" description="Disordered" evidence="10">
    <location>
        <begin position="306"/>
        <end position="412"/>
    </location>
</feature>
<dbReference type="SUPFAM" id="SSF46785">
    <property type="entry name" value="Winged helix' DNA-binding domain"/>
    <property type="match status" value="1"/>
</dbReference>